<evidence type="ECO:0000313" key="1">
    <source>
        <dbReference type="Proteomes" id="UP000887579"/>
    </source>
</evidence>
<organism evidence="1 2">
    <name type="scientific">Panagrolaimus sp. ES5</name>
    <dbReference type="NCBI Taxonomy" id="591445"/>
    <lineage>
        <taxon>Eukaryota</taxon>
        <taxon>Metazoa</taxon>
        <taxon>Ecdysozoa</taxon>
        <taxon>Nematoda</taxon>
        <taxon>Chromadorea</taxon>
        <taxon>Rhabditida</taxon>
        <taxon>Tylenchina</taxon>
        <taxon>Panagrolaimomorpha</taxon>
        <taxon>Panagrolaimoidea</taxon>
        <taxon>Panagrolaimidae</taxon>
        <taxon>Panagrolaimus</taxon>
    </lineage>
</organism>
<proteinExistence type="predicted"/>
<sequence>MAGHHGPANRLAQEKSPYLLQHAHNPVNWYPWGDEAFQAAKEKNLPIFLSVGYSTCHWCHVMERESFVDTEIAKIMNENFINIKLDREERPDVDKLYMAFVVSVTGHGGWPMSVFLTPEGEPLTGGTYFPPKDTFASLGFSSILKLVAEQWKSNNASVLAQGKALSKAIQKELAPKPGQAPSANHMIQNAYEHLVKTFDEDYGGFGASMKFPKPVDLEFLLYYYQHNSQTEPGLFARDMIDITLHEIDRGGIHDHLGKGFHRYAVDQQWKIPHYEKMLYDQGQLLSMYSNFYKISGKYQSVVEDIIEYVKKDLLHKAGGFCSAEDAESYPVEGAPKKKEGAFYVWTEQELKDALTSEQFIAFKKYYNIKEEGNCPDGADPRGELKQKNTLFIGKNSVEKLAEEMKISVEEFEKLIEEGKKALIIKRDERPRPGLDFKIITSWNSLMISGLTAAYGAFPEKKEYLEMAQKAVKFLKKHLMDDQDQLLRTAYSDENRKNVFQISKPILAFSDDYAFLIQALLDLYEADFDETHLKWAEKLQNDMDEHFFDKQHSVGYFNSRDSDSTVFARLQEDQDGAEPCSNSVASNNLLRLSDIFSDKEYRKKAGDIFNGHATRLKTHAYALPKMVIAANRFASSAIQIVVVAPKENDQLAGQMLSAISSKYLPDKSLIYLSSVQDHEFLLSKNPELKQQLEAEKDQAAVFICENFTCSLPIRSLNDLNIRLQKSIPTANMPPSMENTVDDKN</sequence>
<accession>A0AC34GWK4</accession>
<protein>
    <submittedName>
        <fullName evidence="2">DUF255 domain-containing protein</fullName>
    </submittedName>
</protein>
<dbReference type="Proteomes" id="UP000887579">
    <property type="component" value="Unplaced"/>
</dbReference>
<dbReference type="WBParaSite" id="ES5_v2.g9320.t1">
    <property type="protein sequence ID" value="ES5_v2.g9320.t1"/>
    <property type="gene ID" value="ES5_v2.g9320"/>
</dbReference>
<name>A0AC34GWK4_9BILA</name>
<reference evidence="2" key="1">
    <citation type="submission" date="2022-11" db="UniProtKB">
        <authorList>
            <consortium name="WormBaseParasite"/>
        </authorList>
    </citation>
    <scope>IDENTIFICATION</scope>
</reference>
<evidence type="ECO:0000313" key="2">
    <source>
        <dbReference type="WBParaSite" id="ES5_v2.g9320.t1"/>
    </source>
</evidence>